<accession>A0A699W6K9</accession>
<name>A0A699W6K9_TANCI</name>
<organism evidence="2">
    <name type="scientific">Tanacetum cinerariifolium</name>
    <name type="common">Dalmatian daisy</name>
    <name type="synonym">Chrysanthemum cinerariifolium</name>
    <dbReference type="NCBI Taxonomy" id="118510"/>
    <lineage>
        <taxon>Eukaryota</taxon>
        <taxon>Viridiplantae</taxon>
        <taxon>Streptophyta</taxon>
        <taxon>Embryophyta</taxon>
        <taxon>Tracheophyta</taxon>
        <taxon>Spermatophyta</taxon>
        <taxon>Magnoliopsida</taxon>
        <taxon>eudicotyledons</taxon>
        <taxon>Gunneridae</taxon>
        <taxon>Pentapetalae</taxon>
        <taxon>asterids</taxon>
        <taxon>campanulids</taxon>
        <taxon>Asterales</taxon>
        <taxon>Asteraceae</taxon>
        <taxon>Asteroideae</taxon>
        <taxon>Anthemideae</taxon>
        <taxon>Anthemidinae</taxon>
        <taxon>Tanacetum</taxon>
    </lineage>
</organism>
<reference evidence="2" key="1">
    <citation type="journal article" date="2019" name="Sci. Rep.">
        <title>Draft genome of Tanacetum cinerariifolium, the natural source of mosquito coil.</title>
        <authorList>
            <person name="Yamashiro T."/>
            <person name="Shiraishi A."/>
            <person name="Satake H."/>
            <person name="Nakayama K."/>
        </authorList>
    </citation>
    <scope>NUCLEOTIDE SEQUENCE</scope>
</reference>
<proteinExistence type="predicted"/>
<evidence type="ECO:0000313" key="2">
    <source>
        <dbReference type="EMBL" id="GFD41348.1"/>
    </source>
</evidence>
<protein>
    <submittedName>
        <fullName evidence="2">Uncharacterized protein</fullName>
    </submittedName>
</protein>
<sequence>VPPSPDYMPSPKEPEQAPPLPDYVPRPEHADDKIVAEN</sequence>
<dbReference type="EMBL" id="BKCJ011550593">
    <property type="protein sequence ID" value="GFD41348.1"/>
    <property type="molecule type" value="Genomic_DNA"/>
</dbReference>
<feature type="compositionally biased region" description="Basic and acidic residues" evidence="1">
    <location>
        <begin position="25"/>
        <end position="38"/>
    </location>
</feature>
<gene>
    <name evidence="2" type="ORF">Tci_913317</name>
</gene>
<feature type="non-terminal residue" evidence="2">
    <location>
        <position position="1"/>
    </location>
</feature>
<dbReference type="AlphaFoldDB" id="A0A699W6K9"/>
<evidence type="ECO:0000256" key="1">
    <source>
        <dbReference type="SAM" id="MobiDB-lite"/>
    </source>
</evidence>
<feature type="non-terminal residue" evidence="2">
    <location>
        <position position="38"/>
    </location>
</feature>
<feature type="region of interest" description="Disordered" evidence="1">
    <location>
        <begin position="1"/>
        <end position="38"/>
    </location>
</feature>
<comment type="caution">
    <text evidence="2">The sequence shown here is derived from an EMBL/GenBank/DDBJ whole genome shotgun (WGS) entry which is preliminary data.</text>
</comment>